<dbReference type="Pfam" id="PF00271">
    <property type="entry name" value="Helicase_C"/>
    <property type="match status" value="1"/>
</dbReference>
<dbReference type="InterPro" id="IPR038718">
    <property type="entry name" value="SNF2-like_sf"/>
</dbReference>
<sequence>MAHEFIIGLTEHRTFGNLFQAFLIEKKRSFYSIVKLVKLHDLDGLNLTEKETELVKLTNQYSDETLVKKFSKQKEAGKFFQEMDQSLFQEHISPYIDRHMRQIALLLMQQNTRLFFKQAKYSNLYEEDLIQVPEQFSKATFCFERTNEGTRYSLEIKHAGEPIKILHKKLTIVTSQPCSFVWQNKLYLFQHISAKKLTPFLEKEVVAIPKAVEEKYFNSFVLNIVKNYPVRATGFSIEERTSDKQALLSLEPNLKLEAVFLPKFKYGQTEYLPNNKSSVFVALDHAGDHYSFRKYVRDQQWESQLLNLLKQMGLEDRNGNFQPKGVDVLDPTDRLFEMLQWVNKNKNQLQEAGFELQQNQFEKRYSTENQDLQVEIKTKEDWFDIYAKVRFGDHEIPFIKLKRNILNGIREFELPNGEVAILPKEWFAEYEDLLPFVKQDGHTMKLKKYHYQLLKKRLQGIDKSFFQRLDKISESASDPVAVPANIQAKLRAYQEEGFSWMYRLYEHQFGGCLADDMGLGKTLQTLTLLLKLKRLKKQIVIPKTVSNDNQLSMFSEPEEPENEPSQAATLIVMPTSLVHNWENEIKKFTPALKAYKYVGVQRKKSLDLKGIISYYDIILTTYGTIRNDYELLKEHEFFYLILDESQNIKNSGSKTYQTITKLKAKHRLVLTGTPIENSLSDLWSQINFLNKGLLGNQAYFKREFITPIEKKNDPEKQAKLQTLIRPFVLRRKKEEVARDLPSLTEQIRFCGMSKEQQTTYEKEKSIIRNNILQNIEKEGIKKSAIVVLQGLTKLRQLANHPSMLNDDDEAESGKFDEIFRSLKSLMAENHKVLIFSSFVKHLELLKQKIESEKWKYSILTGQTTKREAVIKNFQEDAENRIFLISLKAGGVGLNLTSADYVFIIDPWWNPAAENQAINRAHRIGQDKKVFVYRFITEGSIEEKIQLLKERKSSLAEKFVNSNNPFQEITQKEIINLLS</sequence>
<keyword evidence="1" id="KW-0378">Hydrolase</keyword>
<dbReference type="SUPFAM" id="SSF52540">
    <property type="entry name" value="P-loop containing nucleoside triphosphate hydrolases"/>
    <property type="match status" value="2"/>
</dbReference>
<dbReference type="Gene3D" id="3.40.50.10810">
    <property type="entry name" value="Tandem AAA-ATPase domain"/>
    <property type="match status" value="1"/>
</dbReference>
<dbReference type="RefSeq" id="WP_053188701.1">
    <property type="nucleotide sequence ID" value="NZ_LGIA01000217.1"/>
</dbReference>
<feature type="domain" description="Helicase C-terminal" evidence="3">
    <location>
        <begin position="814"/>
        <end position="977"/>
    </location>
</feature>
<evidence type="ECO:0000256" key="1">
    <source>
        <dbReference type="ARBA" id="ARBA00022801"/>
    </source>
</evidence>
<protein>
    <recommendedName>
        <fullName evidence="6">Helicase SNF2</fullName>
    </recommendedName>
</protein>
<dbReference type="InterPro" id="IPR049730">
    <property type="entry name" value="SNF2/RAD54-like_C"/>
</dbReference>
<evidence type="ECO:0000313" key="4">
    <source>
        <dbReference type="EMBL" id="KOH42647.1"/>
    </source>
</evidence>
<dbReference type="PROSITE" id="PS51192">
    <property type="entry name" value="HELICASE_ATP_BIND_1"/>
    <property type="match status" value="1"/>
</dbReference>
<dbReference type="SMART" id="SM00490">
    <property type="entry name" value="HELICc"/>
    <property type="match status" value="1"/>
</dbReference>
<dbReference type="OrthoDB" id="9760715at2"/>
<dbReference type="PROSITE" id="PS51194">
    <property type="entry name" value="HELICASE_CTER"/>
    <property type="match status" value="1"/>
</dbReference>
<keyword evidence="5" id="KW-1185">Reference proteome</keyword>
<feature type="domain" description="Helicase ATP-binding" evidence="2">
    <location>
        <begin position="502"/>
        <end position="692"/>
    </location>
</feature>
<organism evidence="4 5">
    <name type="scientific">Sunxiuqinia dokdonensis</name>
    <dbReference type="NCBI Taxonomy" id="1409788"/>
    <lineage>
        <taxon>Bacteria</taxon>
        <taxon>Pseudomonadati</taxon>
        <taxon>Bacteroidota</taxon>
        <taxon>Bacteroidia</taxon>
        <taxon>Marinilabiliales</taxon>
        <taxon>Prolixibacteraceae</taxon>
        <taxon>Sunxiuqinia</taxon>
    </lineage>
</organism>
<dbReference type="PANTHER" id="PTHR45629:SF7">
    <property type="entry name" value="DNA EXCISION REPAIR PROTEIN ERCC-6-RELATED"/>
    <property type="match status" value="1"/>
</dbReference>
<gene>
    <name evidence="4" type="ORF">NC99_45400</name>
</gene>
<reference evidence="5" key="1">
    <citation type="submission" date="2015-07" db="EMBL/GenBank/DDBJ databases">
        <title>Genome sequencing of Sunxiuqinia dokdonensis strain SK.</title>
        <authorList>
            <person name="Ahn S."/>
            <person name="Kim B.-C."/>
        </authorList>
    </citation>
    <scope>NUCLEOTIDE SEQUENCE [LARGE SCALE GENOMIC DNA]</scope>
    <source>
        <strain evidence="5">SK</strain>
    </source>
</reference>
<dbReference type="InterPro" id="IPR014001">
    <property type="entry name" value="Helicase_ATP-bd"/>
</dbReference>
<dbReference type="PANTHER" id="PTHR45629">
    <property type="entry name" value="SNF2/RAD54 FAMILY MEMBER"/>
    <property type="match status" value="1"/>
</dbReference>
<dbReference type="GO" id="GO:0016787">
    <property type="term" value="F:hydrolase activity"/>
    <property type="evidence" value="ECO:0007669"/>
    <property type="project" value="UniProtKB-KW"/>
</dbReference>
<dbReference type="Gene3D" id="3.40.50.300">
    <property type="entry name" value="P-loop containing nucleotide triphosphate hydrolases"/>
    <property type="match status" value="1"/>
</dbReference>
<dbReference type="InterPro" id="IPR000330">
    <property type="entry name" value="SNF2_N"/>
</dbReference>
<evidence type="ECO:0008006" key="6">
    <source>
        <dbReference type="Google" id="ProtNLM"/>
    </source>
</evidence>
<comment type="caution">
    <text evidence="4">The sequence shown here is derived from an EMBL/GenBank/DDBJ whole genome shotgun (WGS) entry which is preliminary data.</text>
</comment>
<dbReference type="AlphaFoldDB" id="A0A0L8V376"/>
<accession>A0A0L8V376</accession>
<dbReference type="InterPro" id="IPR050496">
    <property type="entry name" value="SNF2_RAD54_helicase_repair"/>
</dbReference>
<evidence type="ECO:0000313" key="5">
    <source>
        <dbReference type="Proteomes" id="UP000036958"/>
    </source>
</evidence>
<dbReference type="GO" id="GO:0015616">
    <property type="term" value="F:DNA translocase activity"/>
    <property type="evidence" value="ECO:0007669"/>
    <property type="project" value="TreeGrafter"/>
</dbReference>
<dbReference type="EMBL" id="LGIA01000217">
    <property type="protein sequence ID" value="KOH42647.1"/>
    <property type="molecule type" value="Genomic_DNA"/>
</dbReference>
<name>A0A0L8V376_9BACT</name>
<evidence type="ECO:0000259" key="2">
    <source>
        <dbReference type="PROSITE" id="PS51192"/>
    </source>
</evidence>
<proteinExistence type="predicted"/>
<dbReference type="Pfam" id="PF00176">
    <property type="entry name" value="SNF2-rel_dom"/>
    <property type="match status" value="1"/>
</dbReference>
<dbReference type="STRING" id="1409788.NC99_45400"/>
<dbReference type="PATRIC" id="fig|1409788.3.peg.4641"/>
<evidence type="ECO:0000259" key="3">
    <source>
        <dbReference type="PROSITE" id="PS51194"/>
    </source>
</evidence>
<dbReference type="CDD" id="cd18793">
    <property type="entry name" value="SF2_C_SNF"/>
    <property type="match status" value="1"/>
</dbReference>
<dbReference type="InterPro" id="IPR027417">
    <property type="entry name" value="P-loop_NTPase"/>
</dbReference>
<dbReference type="Proteomes" id="UP000036958">
    <property type="component" value="Unassembled WGS sequence"/>
</dbReference>
<dbReference type="SMART" id="SM00487">
    <property type="entry name" value="DEXDc"/>
    <property type="match status" value="1"/>
</dbReference>
<dbReference type="GO" id="GO:0005524">
    <property type="term" value="F:ATP binding"/>
    <property type="evidence" value="ECO:0007669"/>
    <property type="project" value="InterPro"/>
</dbReference>
<dbReference type="InterPro" id="IPR001650">
    <property type="entry name" value="Helicase_C-like"/>
</dbReference>